<dbReference type="RefSeq" id="WP_189041504.1">
    <property type="nucleotide sequence ID" value="NZ_BMJQ01000001.1"/>
</dbReference>
<evidence type="ECO:0000313" key="2">
    <source>
        <dbReference type="Proteomes" id="UP000646365"/>
    </source>
</evidence>
<dbReference type="Pfam" id="PF07750">
    <property type="entry name" value="GcrA"/>
    <property type="match status" value="2"/>
</dbReference>
<reference evidence="1" key="1">
    <citation type="journal article" date="2014" name="Int. J. Syst. Evol. Microbiol.">
        <title>Complete genome sequence of Corynebacterium casei LMG S-19264T (=DSM 44701T), isolated from a smear-ripened cheese.</title>
        <authorList>
            <consortium name="US DOE Joint Genome Institute (JGI-PGF)"/>
            <person name="Walter F."/>
            <person name="Albersmeier A."/>
            <person name="Kalinowski J."/>
            <person name="Ruckert C."/>
        </authorList>
    </citation>
    <scope>NUCLEOTIDE SEQUENCE</scope>
    <source>
        <strain evidence="1">CGMCC 1.15725</strain>
    </source>
</reference>
<protein>
    <submittedName>
        <fullName evidence="1">Global cell cycle regulator GcrA-like protein</fullName>
    </submittedName>
</protein>
<proteinExistence type="predicted"/>
<dbReference type="Gene3D" id="1.10.10.60">
    <property type="entry name" value="Homeodomain-like"/>
    <property type="match status" value="1"/>
</dbReference>
<gene>
    <name evidence="1" type="ORF">GCM10011611_01960</name>
</gene>
<accession>A0A8J3E2N2</accession>
<keyword evidence="2" id="KW-1185">Reference proteome</keyword>
<evidence type="ECO:0000313" key="1">
    <source>
        <dbReference type="EMBL" id="GGE99971.1"/>
    </source>
</evidence>
<dbReference type="Proteomes" id="UP000646365">
    <property type="component" value="Unassembled WGS sequence"/>
</dbReference>
<reference evidence="1" key="2">
    <citation type="submission" date="2020-09" db="EMBL/GenBank/DDBJ databases">
        <authorList>
            <person name="Sun Q."/>
            <person name="Zhou Y."/>
        </authorList>
    </citation>
    <scope>NUCLEOTIDE SEQUENCE</scope>
    <source>
        <strain evidence="1">CGMCC 1.15725</strain>
    </source>
</reference>
<dbReference type="EMBL" id="BMJQ01000001">
    <property type="protein sequence ID" value="GGE99971.1"/>
    <property type="molecule type" value="Genomic_DNA"/>
</dbReference>
<sequence length="120" mass="12909">MENIWTQERIDSLAKLWSEGFSTAEIGRRLGVTKNAVVGKAHRLSLTPRPSPVKLTGKPRVKPAAKIVEITGPTCSWPIGHPGEKGFHFCNARALGGKPYCAEHAALAYVRPKGHGSNAA</sequence>
<name>A0A8J3E2N2_9PROT</name>
<comment type="caution">
    <text evidence="1">The sequence shown here is derived from an EMBL/GenBank/DDBJ whole genome shotgun (WGS) entry which is preliminary data.</text>
</comment>
<dbReference type="AlphaFoldDB" id="A0A8J3E2N2"/>
<organism evidence="1 2">
    <name type="scientific">Aliidongia dinghuensis</name>
    <dbReference type="NCBI Taxonomy" id="1867774"/>
    <lineage>
        <taxon>Bacteria</taxon>
        <taxon>Pseudomonadati</taxon>
        <taxon>Pseudomonadota</taxon>
        <taxon>Alphaproteobacteria</taxon>
        <taxon>Rhodospirillales</taxon>
        <taxon>Dongiaceae</taxon>
        <taxon>Aliidongia</taxon>
    </lineage>
</organism>
<dbReference type="InterPro" id="IPR011681">
    <property type="entry name" value="GcrA"/>
</dbReference>